<feature type="region of interest" description="Disordered" evidence="2">
    <location>
        <begin position="1"/>
        <end position="27"/>
    </location>
</feature>
<keyword evidence="1" id="KW-0175">Coiled coil</keyword>
<evidence type="ECO:0000256" key="1">
    <source>
        <dbReference type="SAM" id="Coils"/>
    </source>
</evidence>
<evidence type="ECO:0000313" key="3">
    <source>
        <dbReference type="EMBL" id="KEQ14316.1"/>
    </source>
</evidence>
<dbReference type="Proteomes" id="UP000028006">
    <property type="component" value="Unassembled WGS sequence"/>
</dbReference>
<feature type="coiled-coil region" evidence="1">
    <location>
        <begin position="151"/>
        <end position="255"/>
    </location>
</feature>
<dbReference type="RefSeq" id="WP_034874168.1">
    <property type="nucleotide sequence ID" value="NZ_JOKG01000002.1"/>
</dbReference>
<feature type="compositionally biased region" description="Polar residues" evidence="2">
    <location>
        <begin position="10"/>
        <end position="23"/>
    </location>
</feature>
<accession>A0A081N793</accession>
<keyword evidence="4" id="KW-1185">Reference proteome</keyword>
<evidence type="ECO:0000313" key="4">
    <source>
        <dbReference type="Proteomes" id="UP000028006"/>
    </source>
</evidence>
<protein>
    <submittedName>
        <fullName evidence="3">Uncharacterized protein</fullName>
    </submittedName>
</protein>
<dbReference type="EMBL" id="JOKG01000002">
    <property type="protein sequence ID" value="KEQ14316.1"/>
    <property type="molecule type" value="Genomic_DNA"/>
</dbReference>
<proteinExistence type="predicted"/>
<gene>
    <name evidence="3" type="ORF">GZ77_07890</name>
</gene>
<dbReference type="AlphaFoldDB" id="A0A081N793"/>
<feature type="compositionally biased region" description="Acidic residues" evidence="2">
    <location>
        <begin position="436"/>
        <end position="448"/>
    </location>
</feature>
<feature type="region of interest" description="Disordered" evidence="2">
    <location>
        <begin position="415"/>
        <end position="476"/>
    </location>
</feature>
<sequence length="476" mass="55070">MRPSQRPVKPNSSGYFTGRSQVGSKGVDNDTLLFGRQRESEGKAFLNTLSRLAFIIRHPKIYLRQRKEDRQIRQQEINDGKFQDTRNITDRKITRDHKHMQAVTRNMQSRISKDHRIGYDPQADDIRELEHVQKVRVGFWDDVPGLSKPKTKKQRDKLDRLKAEFDRERKELKKRNASVAKNIKGLKNDSEEIKDLEDRIETQRSAHNEIVELLIRMDDDKTDVIYDDNGVKKTRAELNEQRVLLRDEVSKDRERLAKLRVDRSYLTDQQRENDEVMEAVHNDMVDWMQSSEEEYQQLLVLLEKFPSLVGRMGGKDVAAKMAKGDQLKRFRVDVIGDLEQRFLSARGNATVEKKLGRKIYVGRMVAMRMGDMIRGTDTPEALREQVEKYTGKKLELPVASDRKVPLSPFSPFAYKATNADDDNWGKDGWENGFDFPDGEDSGIEDTESLDGRNSPAPPHSVDQKPSVDDDDELDLR</sequence>
<reference evidence="3 4" key="1">
    <citation type="submission" date="2014-06" db="EMBL/GenBank/DDBJ databases">
        <title>Whole Genome Sequences of Three Symbiotic Endozoicomonas Bacteria.</title>
        <authorList>
            <person name="Neave M.J."/>
            <person name="Apprill A."/>
            <person name="Voolstra C.R."/>
        </authorList>
    </citation>
    <scope>NUCLEOTIDE SEQUENCE [LARGE SCALE GENOMIC DNA]</scope>
    <source>
        <strain evidence="3 4">LMG 24815</strain>
    </source>
</reference>
<organism evidence="3 4">
    <name type="scientific">Endozoicomonas montiporae</name>
    <dbReference type="NCBI Taxonomy" id="1027273"/>
    <lineage>
        <taxon>Bacteria</taxon>
        <taxon>Pseudomonadati</taxon>
        <taxon>Pseudomonadota</taxon>
        <taxon>Gammaproteobacteria</taxon>
        <taxon>Oceanospirillales</taxon>
        <taxon>Endozoicomonadaceae</taxon>
        <taxon>Endozoicomonas</taxon>
    </lineage>
</organism>
<comment type="caution">
    <text evidence="3">The sequence shown here is derived from an EMBL/GenBank/DDBJ whole genome shotgun (WGS) entry which is preliminary data.</text>
</comment>
<name>A0A081N793_9GAMM</name>
<evidence type="ECO:0000256" key="2">
    <source>
        <dbReference type="SAM" id="MobiDB-lite"/>
    </source>
</evidence>